<accession>A0ACB0KPW0</accession>
<name>A0ACB0KPW0_TRIPR</name>
<evidence type="ECO:0000313" key="2">
    <source>
        <dbReference type="Proteomes" id="UP001177021"/>
    </source>
</evidence>
<proteinExistence type="predicted"/>
<keyword evidence="2" id="KW-1185">Reference proteome</keyword>
<reference evidence="1" key="1">
    <citation type="submission" date="2023-10" db="EMBL/GenBank/DDBJ databases">
        <authorList>
            <person name="Rodriguez Cubillos JULIANA M."/>
            <person name="De Vega J."/>
        </authorList>
    </citation>
    <scope>NUCLEOTIDE SEQUENCE</scope>
</reference>
<sequence length="123" mass="13254">MFEWFLIIISYLVLKFNDNCGLISDGDTVKSVSIYGSPRRCGGQGYIISGSVAVFLSWARQHIEAADPDSNLSCKNPAVLGSIAGSAMTRKAASLAFSNKKRSTVTGDIIECLGKVTIRYSII</sequence>
<organism evidence="1 2">
    <name type="scientific">Trifolium pratense</name>
    <name type="common">Red clover</name>
    <dbReference type="NCBI Taxonomy" id="57577"/>
    <lineage>
        <taxon>Eukaryota</taxon>
        <taxon>Viridiplantae</taxon>
        <taxon>Streptophyta</taxon>
        <taxon>Embryophyta</taxon>
        <taxon>Tracheophyta</taxon>
        <taxon>Spermatophyta</taxon>
        <taxon>Magnoliopsida</taxon>
        <taxon>eudicotyledons</taxon>
        <taxon>Gunneridae</taxon>
        <taxon>Pentapetalae</taxon>
        <taxon>rosids</taxon>
        <taxon>fabids</taxon>
        <taxon>Fabales</taxon>
        <taxon>Fabaceae</taxon>
        <taxon>Papilionoideae</taxon>
        <taxon>50 kb inversion clade</taxon>
        <taxon>NPAAA clade</taxon>
        <taxon>Hologalegina</taxon>
        <taxon>IRL clade</taxon>
        <taxon>Trifolieae</taxon>
        <taxon>Trifolium</taxon>
    </lineage>
</organism>
<protein>
    <submittedName>
        <fullName evidence="1">Uncharacterized protein</fullName>
    </submittedName>
</protein>
<comment type="caution">
    <text evidence="1">The sequence shown here is derived from an EMBL/GenBank/DDBJ whole genome shotgun (WGS) entry which is preliminary data.</text>
</comment>
<evidence type="ECO:0000313" key="1">
    <source>
        <dbReference type="EMBL" id="CAJ2658422.1"/>
    </source>
</evidence>
<gene>
    <name evidence="1" type="ORF">MILVUS5_LOCUS24799</name>
</gene>
<dbReference type="EMBL" id="CASHSV030000311">
    <property type="protein sequence ID" value="CAJ2658422.1"/>
    <property type="molecule type" value="Genomic_DNA"/>
</dbReference>
<dbReference type="Proteomes" id="UP001177021">
    <property type="component" value="Unassembled WGS sequence"/>
</dbReference>